<comment type="cofactor">
    <cofactor evidence="7">
        <name>FAD</name>
        <dbReference type="ChEBI" id="CHEBI:57692"/>
    </cofactor>
</comment>
<dbReference type="InterPro" id="IPR016171">
    <property type="entry name" value="Vanillyl_alc_oxidase_C-sub2"/>
</dbReference>
<dbReference type="InterPro" id="IPR036318">
    <property type="entry name" value="FAD-bd_PCMH-like_sf"/>
</dbReference>
<dbReference type="SUPFAM" id="SSF56176">
    <property type="entry name" value="FAD-binding/transporter-associated domain-like"/>
    <property type="match status" value="1"/>
</dbReference>
<dbReference type="InterPro" id="IPR025650">
    <property type="entry name" value="Alkyl-DHAP_Synthase"/>
</dbReference>
<keyword evidence="2" id="KW-0285">Flavoprotein</keyword>
<dbReference type="InterPro" id="IPR006094">
    <property type="entry name" value="Oxid_FAD_bind_N"/>
</dbReference>
<dbReference type="Pfam" id="PF02913">
    <property type="entry name" value="FAD-oxidase_C"/>
    <property type="match status" value="1"/>
</dbReference>
<dbReference type="PANTHER" id="PTHR46568">
    <property type="entry name" value="ALKYLDIHYDROXYACETONEPHOSPHATE SYNTHASE, PEROXISOMAL"/>
    <property type="match status" value="1"/>
</dbReference>
<dbReference type="PANTHER" id="PTHR46568:SF1">
    <property type="entry name" value="ALKYLDIHYDROXYACETONEPHOSPHATE SYNTHASE, PEROXISOMAL"/>
    <property type="match status" value="1"/>
</dbReference>
<evidence type="ECO:0000313" key="11">
    <source>
        <dbReference type="Proteomes" id="UP000223071"/>
    </source>
</evidence>
<evidence type="ECO:0000313" key="10">
    <source>
        <dbReference type="EMBL" id="PFG73261.1"/>
    </source>
</evidence>
<dbReference type="Pfam" id="PF01565">
    <property type="entry name" value="FAD_binding_4"/>
    <property type="match status" value="1"/>
</dbReference>
<reference evidence="10 11" key="1">
    <citation type="submission" date="2017-09" db="EMBL/GenBank/DDBJ databases">
        <title>Sequencing the genomes of two abundant thermophiles in Great Basin hot springs: Thermocrinis jamiesonii and novel Chloroflexi Thermoflexus hugenholtzii.</title>
        <authorList>
            <person name="Hedlund B."/>
        </authorList>
    </citation>
    <scope>NUCLEOTIDE SEQUENCE [LARGE SCALE GENOMIC DNA]</scope>
    <source>
        <strain evidence="10 11">G233</strain>
    </source>
</reference>
<dbReference type="SUPFAM" id="SSF55103">
    <property type="entry name" value="FAD-linked oxidases, C-terminal domain"/>
    <property type="match status" value="1"/>
</dbReference>
<dbReference type="RefSeq" id="WP_098502730.1">
    <property type="nucleotide sequence ID" value="NZ_PDJQ01000001.1"/>
</dbReference>
<feature type="binding site" evidence="6">
    <location>
        <position position="392"/>
    </location>
    <ligand>
        <name>substrate</name>
    </ligand>
</feature>
<dbReference type="EMBL" id="PDJQ01000001">
    <property type="protein sequence ID" value="PFG73261.1"/>
    <property type="molecule type" value="Genomic_DNA"/>
</dbReference>
<dbReference type="InterPro" id="IPR016167">
    <property type="entry name" value="FAD-bd_PCMH_sub1"/>
</dbReference>
<dbReference type="GO" id="GO:0008609">
    <property type="term" value="F:alkylglycerone-phosphate synthase activity"/>
    <property type="evidence" value="ECO:0007669"/>
    <property type="project" value="InterPro"/>
</dbReference>
<evidence type="ECO:0000256" key="3">
    <source>
        <dbReference type="ARBA" id="ARBA00022827"/>
    </source>
</evidence>
<feature type="active site" description="Proton donor/acceptor" evidence="5">
    <location>
        <position position="452"/>
    </location>
</feature>
<dbReference type="PROSITE" id="PS51387">
    <property type="entry name" value="FAD_PCMH"/>
    <property type="match status" value="1"/>
</dbReference>
<accession>A0A2A9HDN8</accession>
<dbReference type="Gene3D" id="3.30.300.330">
    <property type="match status" value="1"/>
</dbReference>
<feature type="site" description="Important for enzyme activity" evidence="8">
    <location>
        <position position="307"/>
    </location>
</feature>
<dbReference type="GO" id="GO:0071949">
    <property type="term" value="F:FAD binding"/>
    <property type="evidence" value="ECO:0007669"/>
    <property type="project" value="InterPro"/>
</dbReference>
<dbReference type="Gene3D" id="3.30.465.10">
    <property type="match status" value="1"/>
</dbReference>
<sequence length="532" mass="57493">MTGRRSFWAWGLEAEEPTNEQRQQAAARLAARYGVPVEAPPVPRIEQVQLRPPRIAPPEALAEICTTDTHERAAHHYGKSFRDIVRAFRCEFPNPPDVVAFPRTEAEVVAVLEWCAQVNAAAVPYGGGSSVVGGVEPPAGDRPVVSIDLRELNRVLEVDPVSRAARIQAGVLGPALEEQLRPHGLTLRHFPQSFEWSSLGGWIATRSGGHYATNHTHIDDFVESVRMVTPKGVWESRRLPGSGAGPSPDRLVIGSEGTLGIITEAWMRLQARPRFRASAGMLFPTWEAGYEAARRVVQAKLWPANCRLLDPAEAEAAAGGDGVHALLILGFESAEVPQGPYLQEAVRIARECGGEVDAAGIRIADGTDDADAGRQGAVGAWRNAFIRAPYQRNLTAGTGVVGDTFETAITWDRWPEFDRVIREHVGAAIAAASGGSLTCRFTHVYPDGPAPYYTFQVLGKPGGELETWAAIKQAASDAVIAGGGTITHHHAVGRDHMPWYRQQRPPLFAEALRAVKAALDPQGLLNPGILVD</sequence>
<keyword evidence="4" id="KW-0560">Oxidoreductase</keyword>
<dbReference type="GO" id="GO:0008610">
    <property type="term" value="P:lipid biosynthetic process"/>
    <property type="evidence" value="ECO:0007669"/>
    <property type="project" value="InterPro"/>
</dbReference>
<evidence type="ECO:0000259" key="9">
    <source>
        <dbReference type="PROSITE" id="PS51387"/>
    </source>
</evidence>
<feature type="binding site" evidence="7">
    <location>
        <begin position="124"/>
        <end position="130"/>
    </location>
    <ligand>
        <name>FAD</name>
        <dbReference type="ChEBI" id="CHEBI:57692"/>
    </ligand>
</feature>
<proteinExistence type="inferred from homology"/>
<dbReference type="Gene3D" id="1.10.45.10">
    <property type="entry name" value="Vanillyl-alcohol Oxidase, Chain A, domain 4"/>
    <property type="match status" value="1"/>
</dbReference>
<evidence type="ECO:0000256" key="7">
    <source>
        <dbReference type="PIRSR" id="PIRSR625650-3"/>
    </source>
</evidence>
<evidence type="ECO:0000256" key="5">
    <source>
        <dbReference type="PIRSR" id="PIRSR625650-1"/>
    </source>
</evidence>
<dbReference type="AlphaFoldDB" id="A0A2A9HDN8"/>
<evidence type="ECO:0000256" key="8">
    <source>
        <dbReference type="PIRSR" id="PIRSR625650-4"/>
    </source>
</evidence>
<evidence type="ECO:0000256" key="1">
    <source>
        <dbReference type="ARBA" id="ARBA00008000"/>
    </source>
</evidence>
<keyword evidence="11" id="KW-1185">Reference proteome</keyword>
<organism evidence="10 11">
    <name type="scientific">Tepidiforma thermophila (strain KCTC 52669 / CGMCC 1.13589 / G233)</name>
    <dbReference type="NCBI Taxonomy" id="2761530"/>
    <lineage>
        <taxon>Bacteria</taxon>
        <taxon>Bacillati</taxon>
        <taxon>Chloroflexota</taxon>
        <taxon>Tepidiformia</taxon>
        <taxon>Tepidiformales</taxon>
        <taxon>Tepidiformaceae</taxon>
        <taxon>Tepidiforma</taxon>
    </lineage>
</organism>
<keyword evidence="3 7" id="KW-0274">FAD</keyword>
<gene>
    <name evidence="10" type="ORF">A9A59_0456</name>
</gene>
<evidence type="ECO:0000256" key="4">
    <source>
        <dbReference type="ARBA" id="ARBA00023002"/>
    </source>
</evidence>
<dbReference type="Gene3D" id="3.30.43.10">
    <property type="entry name" value="Uridine Diphospho-n-acetylenolpyruvylglucosamine Reductase, domain 2"/>
    <property type="match status" value="1"/>
</dbReference>
<name>A0A2A9HDN8_TEPT2</name>
<dbReference type="GO" id="GO:0016491">
    <property type="term" value="F:oxidoreductase activity"/>
    <property type="evidence" value="ECO:0007669"/>
    <property type="project" value="UniProtKB-KW"/>
</dbReference>
<dbReference type="InterPro" id="IPR004113">
    <property type="entry name" value="FAD-bd_oxidored_4_C"/>
</dbReference>
<dbReference type="InterPro" id="IPR016169">
    <property type="entry name" value="FAD-bd_PCMH_sub2"/>
</dbReference>
<protein>
    <submittedName>
        <fullName evidence="10">Alkyldihydroxyacetonephosphate synthase</fullName>
    </submittedName>
</protein>
<feature type="domain" description="FAD-binding PCMH-type" evidence="9">
    <location>
        <begin position="92"/>
        <end position="272"/>
    </location>
</feature>
<evidence type="ECO:0000256" key="6">
    <source>
        <dbReference type="PIRSR" id="PIRSR625650-2"/>
    </source>
</evidence>
<dbReference type="InterPro" id="IPR016166">
    <property type="entry name" value="FAD-bd_PCMH"/>
</dbReference>
<dbReference type="Proteomes" id="UP000223071">
    <property type="component" value="Unassembled WGS sequence"/>
</dbReference>
<dbReference type="InterPro" id="IPR016164">
    <property type="entry name" value="FAD-linked_Oxase-like_C"/>
</dbReference>
<evidence type="ECO:0000256" key="2">
    <source>
        <dbReference type="ARBA" id="ARBA00022630"/>
    </source>
</evidence>
<comment type="caution">
    <text evidence="10">The sequence shown here is derived from an EMBL/GenBank/DDBJ whole genome shotgun (WGS) entry which is preliminary data.</text>
</comment>
<dbReference type="Gene3D" id="3.30.70.3450">
    <property type="match status" value="1"/>
</dbReference>
<comment type="similarity">
    <text evidence="1">Belongs to the FAD-binding oxidoreductase/transferase type 4 family.</text>
</comment>
<feature type="binding site" evidence="7">
    <location>
        <begin position="256"/>
        <end position="262"/>
    </location>
    <ligand>
        <name>FAD</name>
        <dbReference type="ChEBI" id="CHEBI:57692"/>
    </ligand>
</feature>